<dbReference type="Proteomes" id="UP001159363">
    <property type="component" value="Chromosome 1"/>
</dbReference>
<sequence>MEQCRNARVGKLQITDEQYRLTRFPLENIREAPRHFAMSVHRHLNMHVPNRWIERGSPIAWPPRSHDITPPDFWLWGVPCARVQTQGYTKTLTFEMFPQHKHKSSK</sequence>
<evidence type="ECO:0000313" key="2">
    <source>
        <dbReference type="Proteomes" id="UP001159363"/>
    </source>
</evidence>
<name>A0ABQ9IKS6_9NEOP</name>
<proteinExistence type="predicted"/>
<reference evidence="1 2" key="1">
    <citation type="submission" date="2023-02" db="EMBL/GenBank/DDBJ databases">
        <title>LHISI_Scaffold_Assembly.</title>
        <authorList>
            <person name="Stuart O.P."/>
            <person name="Cleave R."/>
            <person name="Magrath M.J.L."/>
            <person name="Mikheyev A.S."/>
        </authorList>
    </citation>
    <scope>NUCLEOTIDE SEQUENCE [LARGE SCALE GENOMIC DNA]</scope>
    <source>
        <strain evidence="1">Daus_M_001</strain>
        <tissue evidence="1">Leg muscle</tissue>
    </source>
</reference>
<comment type="caution">
    <text evidence="1">The sequence shown here is derived from an EMBL/GenBank/DDBJ whole genome shotgun (WGS) entry which is preliminary data.</text>
</comment>
<dbReference type="Gene3D" id="3.30.420.10">
    <property type="entry name" value="Ribonuclease H-like superfamily/Ribonuclease H"/>
    <property type="match status" value="1"/>
</dbReference>
<dbReference type="InterPro" id="IPR036397">
    <property type="entry name" value="RNaseH_sf"/>
</dbReference>
<dbReference type="PANTHER" id="PTHR47326:SF1">
    <property type="entry name" value="HTH PSQ-TYPE DOMAIN-CONTAINING PROTEIN"/>
    <property type="match status" value="1"/>
</dbReference>
<organism evidence="1 2">
    <name type="scientific">Dryococelus australis</name>
    <dbReference type="NCBI Taxonomy" id="614101"/>
    <lineage>
        <taxon>Eukaryota</taxon>
        <taxon>Metazoa</taxon>
        <taxon>Ecdysozoa</taxon>
        <taxon>Arthropoda</taxon>
        <taxon>Hexapoda</taxon>
        <taxon>Insecta</taxon>
        <taxon>Pterygota</taxon>
        <taxon>Neoptera</taxon>
        <taxon>Polyneoptera</taxon>
        <taxon>Phasmatodea</taxon>
        <taxon>Verophasmatodea</taxon>
        <taxon>Anareolatae</taxon>
        <taxon>Phasmatidae</taxon>
        <taxon>Eurycanthinae</taxon>
        <taxon>Dryococelus</taxon>
    </lineage>
</organism>
<dbReference type="EMBL" id="JARBHB010000001">
    <property type="protein sequence ID" value="KAJ8897300.1"/>
    <property type="molecule type" value="Genomic_DNA"/>
</dbReference>
<evidence type="ECO:0000313" key="1">
    <source>
        <dbReference type="EMBL" id="KAJ8897300.1"/>
    </source>
</evidence>
<gene>
    <name evidence="1" type="ORF">PR048_002646</name>
</gene>
<keyword evidence="2" id="KW-1185">Reference proteome</keyword>
<protein>
    <submittedName>
        <fullName evidence="1">Uncharacterized protein</fullName>
    </submittedName>
</protein>
<dbReference type="PANTHER" id="PTHR47326">
    <property type="entry name" value="TRANSPOSABLE ELEMENT TC3 TRANSPOSASE-LIKE PROTEIN"/>
    <property type="match status" value="1"/>
</dbReference>
<accession>A0ABQ9IKS6</accession>